<evidence type="ECO:0008006" key="6">
    <source>
        <dbReference type="Google" id="ProtNLM"/>
    </source>
</evidence>
<accession>A0A413PWI2</accession>
<keyword evidence="1" id="KW-0732">Signal</keyword>
<evidence type="ECO:0000313" key="5">
    <source>
        <dbReference type="Proteomes" id="UP000286561"/>
    </source>
</evidence>
<evidence type="ECO:0000313" key="4">
    <source>
        <dbReference type="Proteomes" id="UP000283497"/>
    </source>
</evidence>
<evidence type="ECO:0000313" key="2">
    <source>
        <dbReference type="EMBL" id="RGZ81618.1"/>
    </source>
</evidence>
<protein>
    <recommendedName>
        <fullName evidence="6">Consensus disorder prediction</fullName>
    </recommendedName>
</protein>
<dbReference type="RefSeq" id="WP_118314227.1">
    <property type="nucleotide sequence ID" value="NZ_CAJLIF010000010.1"/>
</dbReference>
<comment type="caution">
    <text evidence="2">The sequence shown here is derived from an EMBL/GenBank/DDBJ whole genome shotgun (WGS) entry which is preliminary data.</text>
</comment>
<name>A0A413PWI2_9FIRM</name>
<proteinExistence type="predicted"/>
<feature type="signal peptide" evidence="1">
    <location>
        <begin position="1"/>
        <end position="26"/>
    </location>
</feature>
<evidence type="ECO:0000256" key="1">
    <source>
        <dbReference type="SAM" id="SignalP"/>
    </source>
</evidence>
<gene>
    <name evidence="3" type="ORF">DW068_04710</name>
    <name evidence="2" type="ORF">DW972_10020</name>
</gene>
<dbReference type="Proteomes" id="UP000283497">
    <property type="component" value="Unassembled WGS sequence"/>
</dbReference>
<dbReference type="Proteomes" id="UP000286561">
    <property type="component" value="Unassembled WGS sequence"/>
</dbReference>
<feature type="chain" id="PRO_5036104474" description="Consensus disorder prediction" evidence="1">
    <location>
        <begin position="27"/>
        <end position="185"/>
    </location>
</feature>
<dbReference type="EMBL" id="QRNJ01000013">
    <property type="protein sequence ID" value="RHK40291.1"/>
    <property type="molecule type" value="Genomic_DNA"/>
</dbReference>
<dbReference type="AlphaFoldDB" id="A0A413PWI2"/>
<dbReference type="EMBL" id="QSEP01000064">
    <property type="protein sequence ID" value="RGZ81618.1"/>
    <property type="molecule type" value="Genomic_DNA"/>
</dbReference>
<organism evidence="2 5">
    <name type="scientific">Anaerobutyricum hallii</name>
    <dbReference type="NCBI Taxonomy" id="39488"/>
    <lineage>
        <taxon>Bacteria</taxon>
        <taxon>Bacillati</taxon>
        <taxon>Bacillota</taxon>
        <taxon>Clostridia</taxon>
        <taxon>Lachnospirales</taxon>
        <taxon>Lachnospiraceae</taxon>
        <taxon>Anaerobutyricum</taxon>
    </lineage>
</organism>
<sequence>MKTLKRMLAVMLAVVMMMGLGVTSMAATPSADGKYTILVEIDTNGDGNAEDKIPVYLNADGSYTGTDGQTYKYSQPDTNEIENYGVATAFDALYATGKVNSFKAVEYLDTTTWEGTGVYGIAFDEFNGTKSDSKKLDSGKTRYYYWEVSIKDDGAEKYVSAQNYATNYLASNIQSVKVTYTYMDY</sequence>
<reference evidence="4 5" key="1">
    <citation type="submission" date="2018-08" db="EMBL/GenBank/DDBJ databases">
        <title>A genome reference for cultivated species of the human gut microbiota.</title>
        <authorList>
            <person name="Zou Y."/>
            <person name="Xue W."/>
            <person name="Luo G."/>
        </authorList>
    </citation>
    <scope>NUCLEOTIDE SEQUENCE [LARGE SCALE GENOMIC DNA]</scope>
    <source>
        <strain evidence="3 4">AF45-14BH</strain>
        <strain evidence="2 5">AM48-23BH</strain>
    </source>
</reference>
<evidence type="ECO:0000313" key="3">
    <source>
        <dbReference type="EMBL" id="RHK40291.1"/>
    </source>
</evidence>